<dbReference type="PANTHER" id="PTHR11328">
    <property type="entry name" value="MAJOR FACILITATOR SUPERFAMILY DOMAIN-CONTAINING PROTEIN"/>
    <property type="match status" value="1"/>
</dbReference>
<keyword evidence="4" id="KW-1185">Reference proteome</keyword>
<evidence type="ECO:0000256" key="2">
    <source>
        <dbReference type="SAM" id="Phobius"/>
    </source>
</evidence>
<dbReference type="Gene3D" id="1.20.1250.20">
    <property type="entry name" value="MFS general substrate transporter like domains"/>
    <property type="match status" value="1"/>
</dbReference>
<feature type="transmembrane region" description="Helical" evidence="2">
    <location>
        <begin position="408"/>
        <end position="430"/>
    </location>
</feature>
<feature type="transmembrane region" description="Helical" evidence="2">
    <location>
        <begin position="269"/>
        <end position="289"/>
    </location>
</feature>
<dbReference type="EMBL" id="FOCF01000001">
    <property type="protein sequence ID" value="SEM57047.1"/>
    <property type="molecule type" value="Genomic_DNA"/>
</dbReference>
<dbReference type="InterPro" id="IPR036259">
    <property type="entry name" value="MFS_trans_sf"/>
</dbReference>
<dbReference type="GO" id="GO:0005886">
    <property type="term" value="C:plasma membrane"/>
    <property type="evidence" value="ECO:0007669"/>
    <property type="project" value="TreeGrafter"/>
</dbReference>
<evidence type="ECO:0000313" key="3">
    <source>
        <dbReference type="EMBL" id="SEM57047.1"/>
    </source>
</evidence>
<dbReference type="RefSeq" id="WP_093663991.1">
    <property type="nucleotide sequence ID" value="NZ_FOCF01000001.1"/>
</dbReference>
<feature type="transmembrane region" description="Helical" evidence="2">
    <location>
        <begin position="182"/>
        <end position="200"/>
    </location>
</feature>
<keyword evidence="2" id="KW-1133">Transmembrane helix</keyword>
<comment type="similarity">
    <text evidence="1">Belongs to the sodium:galactoside symporter (TC 2.A.2) family.</text>
</comment>
<organism evidence="3 4">
    <name type="scientific">Sphingomonas gellani</name>
    <dbReference type="NCBI Taxonomy" id="1166340"/>
    <lineage>
        <taxon>Bacteria</taxon>
        <taxon>Pseudomonadati</taxon>
        <taxon>Pseudomonadota</taxon>
        <taxon>Alphaproteobacteria</taxon>
        <taxon>Sphingomonadales</taxon>
        <taxon>Sphingomonadaceae</taxon>
        <taxon>Sphingomonas</taxon>
    </lineage>
</organism>
<dbReference type="STRING" id="1166340.SAMN05192583_0673"/>
<feature type="transmembrane region" description="Helical" evidence="2">
    <location>
        <begin position="296"/>
        <end position="315"/>
    </location>
</feature>
<keyword evidence="2" id="KW-0472">Membrane</keyword>
<gene>
    <name evidence="3" type="ORF">SAMN05192583_0673</name>
</gene>
<sequence length="441" mass="45613">MSEGQTGTPAGAATSTPSVDTATLVLFGAGDFAFNLYWQAIGFFLLFFYIDVMALPPSVAGTVFMLGAVWDGVADFAAGASAERLRMSYRRLIGWGAVPLGLAFAAMFAVPAGAAAWALAAQVVFRTLYAFTNIPYAAWTARLTTTSRERSLLAGLRMGFGSLAAVLVAVSTPHLVRLLGGYGGATAVLAAIGTPLLLVMTRRVPEPQPSISSSPAMTTRDALALLVRNRAFVAVNLATAAAGAAAALTSQSVLYYFRYVLRSGSDGPNALAGMAAVGLVAVPLWTALARTRGARWAWLAAAVLALVVTLIFAVYPAPSRAATAAFLLLMQAAFAGFSLASWTLLPDTVEWGEAHGGHRVEALAFGTFALVQKVALAGAGFAIGAIYQAGGFVAGAAQGPSSLAAIRWVMLTGPALLVTAMLVAVIAIPLRRDTLAVLRRA</sequence>
<evidence type="ECO:0000256" key="1">
    <source>
        <dbReference type="ARBA" id="ARBA00009617"/>
    </source>
</evidence>
<dbReference type="OrthoDB" id="9764596at2"/>
<feature type="transmembrane region" description="Helical" evidence="2">
    <location>
        <begin position="233"/>
        <end position="257"/>
    </location>
</feature>
<feature type="transmembrane region" description="Helical" evidence="2">
    <location>
        <begin position="363"/>
        <end position="388"/>
    </location>
</feature>
<evidence type="ECO:0000313" key="4">
    <source>
        <dbReference type="Proteomes" id="UP000199206"/>
    </source>
</evidence>
<feature type="transmembrane region" description="Helical" evidence="2">
    <location>
        <begin position="151"/>
        <end position="170"/>
    </location>
</feature>
<dbReference type="Proteomes" id="UP000199206">
    <property type="component" value="Unassembled WGS sequence"/>
</dbReference>
<protein>
    <submittedName>
        <fullName evidence="3">Glycoside/pentoside/hexuronide:cation symporter, GPH family</fullName>
    </submittedName>
</protein>
<reference evidence="4" key="1">
    <citation type="submission" date="2016-10" db="EMBL/GenBank/DDBJ databases">
        <authorList>
            <person name="Varghese N."/>
            <person name="Submissions S."/>
        </authorList>
    </citation>
    <scope>NUCLEOTIDE SEQUENCE [LARGE SCALE GENOMIC DNA]</scope>
    <source>
        <strain evidence="4">S6-262</strain>
    </source>
</reference>
<name>A0A1H7ZHZ6_9SPHN</name>
<feature type="transmembrane region" description="Helical" evidence="2">
    <location>
        <begin position="116"/>
        <end position="139"/>
    </location>
</feature>
<keyword evidence="2" id="KW-0812">Transmembrane</keyword>
<dbReference type="PANTHER" id="PTHR11328:SF24">
    <property type="entry name" value="MAJOR FACILITATOR SUPERFAMILY (MFS) PROFILE DOMAIN-CONTAINING PROTEIN"/>
    <property type="match status" value="1"/>
</dbReference>
<dbReference type="InterPro" id="IPR039672">
    <property type="entry name" value="MFS_2"/>
</dbReference>
<proteinExistence type="inferred from homology"/>
<dbReference type="Pfam" id="PF13347">
    <property type="entry name" value="MFS_2"/>
    <property type="match status" value="1"/>
</dbReference>
<dbReference type="GO" id="GO:0008643">
    <property type="term" value="P:carbohydrate transport"/>
    <property type="evidence" value="ECO:0007669"/>
    <property type="project" value="InterPro"/>
</dbReference>
<accession>A0A1H7ZHZ6</accession>
<dbReference type="SUPFAM" id="SSF103473">
    <property type="entry name" value="MFS general substrate transporter"/>
    <property type="match status" value="1"/>
</dbReference>
<dbReference type="GO" id="GO:0015293">
    <property type="term" value="F:symporter activity"/>
    <property type="evidence" value="ECO:0007669"/>
    <property type="project" value="InterPro"/>
</dbReference>
<feature type="transmembrane region" description="Helical" evidence="2">
    <location>
        <begin position="321"/>
        <end position="342"/>
    </location>
</feature>
<dbReference type="AlphaFoldDB" id="A0A1H7ZHZ6"/>
<feature type="transmembrane region" description="Helical" evidence="2">
    <location>
        <begin position="92"/>
        <end position="110"/>
    </location>
</feature>